<evidence type="ECO:0000313" key="2">
    <source>
        <dbReference type="Proteomes" id="UP000789920"/>
    </source>
</evidence>
<organism evidence="1 2">
    <name type="scientific">Racocetra persica</name>
    <dbReference type="NCBI Taxonomy" id="160502"/>
    <lineage>
        <taxon>Eukaryota</taxon>
        <taxon>Fungi</taxon>
        <taxon>Fungi incertae sedis</taxon>
        <taxon>Mucoromycota</taxon>
        <taxon>Glomeromycotina</taxon>
        <taxon>Glomeromycetes</taxon>
        <taxon>Diversisporales</taxon>
        <taxon>Gigasporaceae</taxon>
        <taxon>Racocetra</taxon>
    </lineage>
</organism>
<reference evidence="1" key="1">
    <citation type="submission" date="2021-06" db="EMBL/GenBank/DDBJ databases">
        <authorList>
            <person name="Kallberg Y."/>
            <person name="Tangrot J."/>
            <person name="Rosling A."/>
        </authorList>
    </citation>
    <scope>NUCLEOTIDE SEQUENCE</scope>
    <source>
        <strain evidence="1">MA461A</strain>
    </source>
</reference>
<feature type="non-terminal residue" evidence="1">
    <location>
        <position position="142"/>
    </location>
</feature>
<evidence type="ECO:0000313" key="1">
    <source>
        <dbReference type="EMBL" id="CAG8802022.1"/>
    </source>
</evidence>
<protein>
    <submittedName>
        <fullName evidence="1">26095_t:CDS:1</fullName>
    </submittedName>
</protein>
<dbReference type="Proteomes" id="UP000789920">
    <property type="component" value="Unassembled WGS sequence"/>
</dbReference>
<keyword evidence="2" id="KW-1185">Reference proteome</keyword>
<sequence>MSCSDMLSKYSKWLNEEVENGNIVVYEYTLFNNIEVIGRGGFGCISSADYNEGKVALKNLNTKEATKEFINELKQLRTIELHPNVNQFYGITIDPETEYLLLVLQFANGGTLRQYLQSKWHKNTFKISINEIIKIAKQVTLG</sequence>
<name>A0ACA9RNV5_9GLOM</name>
<comment type="caution">
    <text evidence="1">The sequence shown here is derived from an EMBL/GenBank/DDBJ whole genome shotgun (WGS) entry which is preliminary data.</text>
</comment>
<accession>A0ACA9RNV5</accession>
<gene>
    <name evidence="1" type="ORF">RPERSI_LOCUS21234</name>
</gene>
<proteinExistence type="predicted"/>
<dbReference type="EMBL" id="CAJVQC010061691">
    <property type="protein sequence ID" value="CAG8802022.1"/>
    <property type="molecule type" value="Genomic_DNA"/>
</dbReference>